<keyword evidence="3" id="KW-1185">Reference proteome</keyword>
<feature type="region of interest" description="Disordered" evidence="1">
    <location>
        <begin position="193"/>
        <end position="216"/>
    </location>
</feature>
<feature type="region of interest" description="Disordered" evidence="1">
    <location>
        <begin position="81"/>
        <end position="107"/>
    </location>
</feature>
<accession>A0A8J2SC75</accession>
<dbReference type="Proteomes" id="UP000789595">
    <property type="component" value="Unassembled WGS sequence"/>
</dbReference>
<evidence type="ECO:0000256" key="1">
    <source>
        <dbReference type="SAM" id="MobiDB-lite"/>
    </source>
</evidence>
<feature type="non-terminal residue" evidence="2">
    <location>
        <position position="1"/>
    </location>
</feature>
<name>A0A8J2SC75_9STRA</name>
<reference evidence="2" key="1">
    <citation type="submission" date="2021-11" db="EMBL/GenBank/DDBJ databases">
        <authorList>
            <consortium name="Genoscope - CEA"/>
            <person name="William W."/>
        </authorList>
    </citation>
    <scope>NUCLEOTIDE SEQUENCE</scope>
</reference>
<dbReference type="AlphaFoldDB" id="A0A8J2SC75"/>
<evidence type="ECO:0000313" key="3">
    <source>
        <dbReference type="Proteomes" id="UP000789595"/>
    </source>
</evidence>
<comment type="caution">
    <text evidence="2">The sequence shown here is derived from an EMBL/GenBank/DDBJ whole genome shotgun (WGS) entry which is preliminary data.</text>
</comment>
<evidence type="ECO:0000313" key="2">
    <source>
        <dbReference type="EMBL" id="CAH0365779.1"/>
    </source>
</evidence>
<organism evidence="2 3">
    <name type="scientific">Pelagomonas calceolata</name>
    <dbReference type="NCBI Taxonomy" id="35677"/>
    <lineage>
        <taxon>Eukaryota</taxon>
        <taxon>Sar</taxon>
        <taxon>Stramenopiles</taxon>
        <taxon>Ochrophyta</taxon>
        <taxon>Pelagophyceae</taxon>
        <taxon>Pelagomonadales</taxon>
        <taxon>Pelagomonadaceae</taxon>
        <taxon>Pelagomonas</taxon>
    </lineage>
</organism>
<protein>
    <submittedName>
        <fullName evidence="2">Uncharacterized protein</fullName>
    </submittedName>
</protein>
<dbReference type="EMBL" id="CAKKNE010000001">
    <property type="protein sequence ID" value="CAH0365779.1"/>
    <property type="molecule type" value="Genomic_DNA"/>
</dbReference>
<sequence length="285" mass="32134">AGFERGGRRTAARSLTRLVVLLGVLDALAVLRVVGRELQRLEPAERDRAREARDQRGRELGLEHVHDERLHARLERAARRDAERVDRDRAADEDEDRQAQEPAAQQDLLGRDLDVVRHVLERRERRLGLGHRRRRRRAARRVDAVLREDLALGRRRGGVVVVHDFVHGDRRRGRPRFFLRLLGVGAEALAAPGREDWPSSGRREGGGCRREEAKEGAPRHRCAGRVAANEGLESALPLRSVKLCDSRWSAMNQAFGVLDLRSASCQRLDDLSQAPGLASLVSYSR</sequence>
<feature type="compositionally biased region" description="Basic and acidic residues" evidence="1">
    <location>
        <begin position="81"/>
        <end position="90"/>
    </location>
</feature>
<gene>
    <name evidence="2" type="ORF">PECAL_1P22350</name>
</gene>
<proteinExistence type="predicted"/>